<evidence type="ECO:0000259" key="2">
    <source>
        <dbReference type="Pfam" id="PF20170"/>
    </source>
</evidence>
<dbReference type="EMBL" id="JARO02005417">
    <property type="protein sequence ID" value="KPP66824.1"/>
    <property type="molecule type" value="Genomic_DNA"/>
</dbReference>
<dbReference type="PANTHER" id="PTHR22625">
    <property type="entry name" value="PLEXIN"/>
    <property type="match status" value="1"/>
</dbReference>
<dbReference type="AlphaFoldDB" id="A0A0P7U9J9"/>
<dbReference type="Gene3D" id="3.10.20.90">
    <property type="entry name" value="Phosphatidylinositol 3-kinase Catalytic Subunit, Chain A, domain 1"/>
    <property type="match status" value="1"/>
</dbReference>
<dbReference type="GO" id="GO:0002116">
    <property type="term" value="C:semaphorin receptor complex"/>
    <property type="evidence" value="ECO:0007669"/>
    <property type="project" value="TreeGrafter"/>
</dbReference>
<organism evidence="3 4">
    <name type="scientific">Scleropages formosus</name>
    <name type="common">Asian bonytongue</name>
    <name type="synonym">Osteoglossum formosum</name>
    <dbReference type="NCBI Taxonomy" id="113540"/>
    <lineage>
        <taxon>Eukaryota</taxon>
        <taxon>Metazoa</taxon>
        <taxon>Chordata</taxon>
        <taxon>Craniata</taxon>
        <taxon>Vertebrata</taxon>
        <taxon>Euteleostomi</taxon>
        <taxon>Actinopterygii</taxon>
        <taxon>Neopterygii</taxon>
        <taxon>Teleostei</taxon>
        <taxon>Osteoglossocephala</taxon>
        <taxon>Osteoglossomorpha</taxon>
        <taxon>Osteoglossiformes</taxon>
        <taxon>Osteoglossidae</taxon>
        <taxon>Scleropages</taxon>
    </lineage>
</organism>
<reference evidence="3 4" key="1">
    <citation type="submission" date="2015-08" db="EMBL/GenBank/DDBJ databases">
        <title>The genome of the Asian arowana (Scleropages formosus).</title>
        <authorList>
            <person name="Tan M.H."/>
            <person name="Gan H.M."/>
            <person name="Croft L.J."/>
            <person name="Austin C.M."/>
        </authorList>
    </citation>
    <scope>NUCLEOTIDE SEQUENCE [LARGE SCALE GENOMIC DNA]</scope>
    <source>
        <strain evidence="3">Aro1</strain>
    </source>
</reference>
<dbReference type="GO" id="GO:0017154">
    <property type="term" value="F:semaphorin receptor activity"/>
    <property type="evidence" value="ECO:0007669"/>
    <property type="project" value="InterPro"/>
</dbReference>
<proteinExistence type="predicted"/>
<evidence type="ECO:0000313" key="3">
    <source>
        <dbReference type="EMBL" id="KPP66824.1"/>
    </source>
</evidence>
<gene>
    <name evidence="3" type="ORF">Z043_114638</name>
</gene>
<feature type="domain" description="Plexin cytoplasmic RasGAP" evidence="1">
    <location>
        <begin position="43"/>
        <end position="568"/>
    </location>
</feature>
<dbReference type="Gene3D" id="1.10.506.10">
    <property type="entry name" value="GTPase Activation - p120gap, domain 1"/>
    <property type="match status" value="1"/>
</dbReference>
<name>A0A0P7U9J9_SCLFO</name>
<dbReference type="InterPro" id="IPR013548">
    <property type="entry name" value="Plexin_cytoplasmic_RasGAP_dom"/>
</dbReference>
<dbReference type="Pfam" id="PF08337">
    <property type="entry name" value="Plexin_cytopl"/>
    <property type="match status" value="1"/>
</dbReference>
<dbReference type="SUPFAM" id="SSF48350">
    <property type="entry name" value="GTPase activation domain, GAP"/>
    <property type="match status" value="1"/>
</dbReference>
<dbReference type="PANTHER" id="PTHR22625:SF4">
    <property type="entry name" value="PLEXIN-C1"/>
    <property type="match status" value="1"/>
</dbReference>
<evidence type="ECO:0000259" key="1">
    <source>
        <dbReference type="Pfam" id="PF08337"/>
    </source>
</evidence>
<comment type="caution">
    <text evidence="3">The sequence shown here is derived from an EMBL/GenBank/DDBJ whole genome shotgun (WGS) entry which is preliminary data.</text>
</comment>
<dbReference type="InterPro" id="IPR046800">
    <property type="entry name" value="Plexin_RBD"/>
</dbReference>
<feature type="domain" description="Plexin cytoplasmic RhoGTPase-binding" evidence="2">
    <location>
        <begin position="219"/>
        <end position="331"/>
    </location>
</feature>
<dbReference type="GO" id="GO:0030334">
    <property type="term" value="P:regulation of cell migration"/>
    <property type="evidence" value="ECO:0007669"/>
    <property type="project" value="TreeGrafter"/>
</dbReference>
<dbReference type="Proteomes" id="UP000034805">
    <property type="component" value="Unassembled WGS sequence"/>
</dbReference>
<dbReference type="Pfam" id="PF20170">
    <property type="entry name" value="Plexin_RBD"/>
    <property type="match status" value="1"/>
</dbReference>
<evidence type="ECO:0000313" key="4">
    <source>
        <dbReference type="Proteomes" id="UP000034805"/>
    </source>
</evidence>
<dbReference type="STRING" id="113540.ENSSFOP00015068115"/>
<dbReference type="InterPro" id="IPR031148">
    <property type="entry name" value="Plexin"/>
</dbReference>
<feature type="non-terminal residue" evidence="3">
    <location>
        <position position="1"/>
    </location>
</feature>
<accession>A0A0P7U9J9</accession>
<sequence>RKLSKQMNERLEMLECEIRNEIRQGFVDMQTETSALIENVGTIPFLDYKHFASRIFFPDVRKIVGFLLSRRNARSTDVKHKKQLDGSCMALAHLLRNKVFITSFVHTLEEQKNFTIKDKCTVASLLTIALHADLPYLTELMEDLLRALMEQSSNAQPKLMLRRTESIVEKLLTNWMSVCLYGFLRETVGQPLYLLVCALSQQINRGPVDRVTGKALYTLNEDWLLWQAQEFNAVTLKVSFSVASGEESESLDVVVLDCDTVDQVKEKILEAFKSKFGFPYSKPLGEIDVEYVKEGGSQTLYEVDRSSEVLGEVTLLNTVKHFQVPDGASIKVISKKAHSTLSPQVSLKDDQNFSTKYFHLIDPDIDNNKEQNPERKKLKLKEIYLTKLLSTKVAVHSFVENLFRTIWGTTNGRVSPAIKHFFDFLDSQAESKKITDPDVLHIWKTNSLPLRFWVNILKNPQFVFDMEKTPHLDGCLSVIAQAFMDSFSLVEQQLGKHAPTNKLLYAKDIPQYKKEVKAYYQLVRELQGLTNLEFNDFLHQEAKKHGNEFNESAALREIYKYLERYFNQLQEKLEQNSASGELQQQVQNVRQQFENLKSCSWE</sequence>
<dbReference type="GO" id="GO:0007162">
    <property type="term" value="P:negative regulation of cell adhesion"/>
    <property type="evidence" value="ECO:0007669"/>
    <property type="project" value="TreeGrafter"/>
</dbReference>
<dbReference type="GO" id="GO:0008360">
    <property type="term" value="P:regulation of cell shape"/>
    <property type="evidence" value="ECO:0007669"/>
    <property type="project" value="TreeGrafter"/>
</dbReference>
<dbReference type="GO" id="GO:0050772">
    <property type="term" value="P:positive regulation of axonogenesis"/>
    <property type="evidence" value="ECO:0007669"/>
    <property type="project" value="TreeGrafter"/>
</dbReference>
<protein>
    <submittedName>
        <fullName evidence="3">Uncharacterized protein</fullName>
    </submittedName>
</protein>
<dbReference type="InterPro" id="IPR008936">
    <property type="entry name" value="Rho_GTPase_activation_prot"/>
</dbReference>
<dbReference type="GO" id="GO:0005886">
    <property type="term" value="C:plasma membrane"/>
    <property type="evidence" value="ECO:0007669"/>
    <property type="project" value="TreeGrafter"/>
</dbReference>